<dbReference type="PANTHER" id="PTHR43161">
    <property type="entry name" value="SORBITOL DEHYDROGENASE"/>
    <property type="match status" value="1"/>
</dbReference>
<keyword evidence="12" id="KW-1185">Reference proteome</keyword>
<dbReference type="CDD" id="cd05285">
    <property type="entry name" value="sorbitol_DH"/>
    <property type="match status" value="1"/>
</dbReference>
<dbReference type="InterPro" id="IPR002328">
    <property type="entry name" value="ADH_Zn_CS"/>
</dbReference>
<gene>
    <name evidence="11" type="ORF">KP79_PYT22215</name>
</gene>
<dbReference type="AlphaFoldDB" id="A0A210PEV5"/>
<dbReference type="Pfam" id="PF00107">
    <property type="entry name" value="ADH_zinc_N"/>
    <property type="match status" value="1"/>
</dbReference>
<organism evidence="11 12">
    <name type="scientific">Mizuhopecten yessoensis</name>
    <name type="common">Japanese scallop</name>
    <name type="synonym">Patinopecten yessoensis</name>
    <dbReference type="NCBI Taxonomy" id="6573"/>
    <lineage>
        <taxon>Eukaryota</taxon>
        <taxon>Metazoa</taxon>
        <taxon>Spiralia</taxon>
        <taxon>Lophotrochozoa</taxon>
        <taxon>Mollusca</taxon>
        <taxon>Bivalvia</taxon>
        <taxon>Autobranchia</taxon>
        <taxon>Pteriomorphia</taxon>
        <taxon>Pectinida</taxon>
        <taxon>Pectinoidea</taxon>
        <taxon>Pectinidae</taxon>
        <taxon>Mizuhopecten</taxon>
    </lineage>
</organism>
<dbReference type="InterPro" id="IPR013149">
    <property type="entry name" value="ADH-like_C"/>
</dbReference>
<dbReference type="OrthoDB" id="1879366at2759"/>
<evidence type="ECO:0000256" key="7">
    <source>
        <dbReference type="ARBA" id="ARBA00026132"/>
    </source>
</evidence>
<protein>
    <recommendedName>
        <fullName evidence="7">Sorbitol dehydrogenase</fullName>
    </recommendedName>
    <alternativeName>
        <fullName evidence="8">Polyol dehydrogenase</fullName>
    </alternativeName>
</protein>
<dbReference type="GO" id="GO:0006062">
    <property type="term" value="P:sorbitol catabolic process"/>
    <property type="evidence" value="ECO:0007669"/>
    <property type="project" value="TreeGrafter"/>
</dbReference>
<keyword evidence="3 9" id="KW-0479">Metal-binding</keyword>
<evidence type="ECO:0000313" key="11">
    <source>
        <dbReference type="EMBL" id="OWF35012.1"/>
    </source>
</evidence>
<evidence type="ECO:0000256" key="6">
    <source>
        <dbReference type="ARBA" id="ARBA00023027"/>
    </source>
</evidence>
<dbReference type="PROSITE" id="PS00059">
    <property type="entry name" value="ADH_ZINC"/>
    <property type="match status" value="1"/>
</dbReference>
<keyword evidence="6" id="KW-0520">NAD</keyword>
<dbReference type="InterPro" id="IPR020843">
    <property type="entry name" value="ER"/>
</dbReference>
<dbReference type="STRING" id="6573.A0A210PEV5"/>
<dbReference type="SUPFAM" id="SSF51735">
    <property type="entry name" value="NAD(P)-binding Rossmann-fold domains"/>
    <property type="match status" value="1"/>
</dbReference>
<accession>A0A210PEV5</accession>
<dbReference type="SUPFAM" id="SSF50129">
    <property type="entry name" value="GroES-like"/>
    <property type="match status" value="1"/>
</dbReference>
<dbReference type="InterPro" id="IPR036291">
    <property type="entry name" value="NAD(P)-bd_dom_sf"/>
</dbReference>
<comment type="similarity">
    <text evidence="2 9">Belongs to the zinc-containing alcohol dehydrogenase family.</text>
</comment>
<dbReference type="GO" id="GO:0003939">
    <property type="term" value="F:L-iditol 2-dehydrogenase (NAD+) activity"/>
    <property type="evidence" value="ECO:0007669"/>
    <property type="project" value="TreeGrafter"/>
</dbReference>
<dbReference type="PANTHER" id="PTHR43161:SF24">
    <property type="entry name" value="SORBITOL DEHYDROGENASE"/>
    <property type="match status" value="1"/>
</dbReference>
<sequence>MCTHRSSDKARGTYFCEIVLADIVLAWRRTVMASPCDSVTGNLAAVLHGKLDIRLEKIAVPELEENEVLLAMGSVGICGSDLKYWIEGKCGIFTLGQPMVMGHEGSGTVARVGPGVKSLTIGDRVAVEPGVPCRKCALCKKGRYNLCKKICFCATPPDDGNLCRYYKHPADFCFKLPDQVSLDEGALLEPLAVAIYSCRRGNVALGTKVLVCGSGPVGILTMLVAKQMGASKVLITDIDDIRLEMANRMGADLTLKVTSDDSMCLAKQIEVMMGGQPEVSIECSGADLSYATAIHATFPGGCVVTVARHKNSGDIPLNHAATKEVDIKGIFRYANCYPAALDFVTNSGVDLTPLITHHFNLMNTTSAFEAARSRDAHAVKVMIHCNK</sequence>
<evidence type="ECO:0000256" key="4">
    <source>
        <dbReference type="ARBA" id="ARBA00022833"/>
    </source>
</evidence>
<dbReference type="SMART" id="SM00829">
    <property type="entry name" value="PKS_ER"/>
    <property type="match status" value="1"/>
</dbReference>
<dbReference type="Gene3D" id="3.90.180.10">
    <property type="entry name" value="Medium-chain alcohol dehydrogenases, catalytic domain"/>
    <property type="match status" value="1"/>
</dbReference>
<dbReference type="GO" id="GO:0008270">
    <property type="term" value="F:zinc ion binding"/>
    <property type="evidence" value="ECO:0007669"/>
    <property type="project" value="InterPro"/>
</dbReference>
<evidence type="ECO:0000256" key="5">
    <source>
        <dbReference type="ARBA" id="ARBA00023002"/>
    </source>
</evidence>
<comment type="caution">
    <text evidence="11">The sequence shown here is derived from an EMBL/GenBank/DDBJ whole genome shotgun (WGS) entry which is preliminary data.</text>
</comment>
<evidence type="ECO:0000256" key="1">
    <source>
        <dbReference type="ARBA" id="ARBA00001947"/>
    </source>
</evidence>
<dbReference type="EMBL" id="NEDP02076744">
    <property type="protein sequence ID" value="OWF35012.1"/>
    <property type="molecule type" value="Genomic_DNA"/>
</dbReference>
<keyword evidence="5" id="KW-0560">Oxidoreductase</keyword>
<evidence type="ECO:0000259" key="10">
    <source>
        <dbReference type="SMART" id="SM00829"/>
    </source>
</evidence>
<feature type="domain" description="Enoyl reductase (ER)" evidence="10">
    <location>
        <begin position="50"/>
        <end position="383"/>
    </location>
</feature>
<keyword evidence="4 9" id="KW-0862">Zinc</keyword>
<dbReference type="FunFam" id="3.40.50.720:FF:000068">
    <property type="entry name" value="Sorbitol dehydrogenase"/>
    <property type="match status" value="1"/>
</dbReference>
<dbReference type="Gene3D" id="3.40.50.720">
    <property type="entry name" value="NAD(P)-binding Rossmann-like Domain"/>
    <property type="match status" value="1"/>
</dbReference>
<name>A0A210PEV5_MIZYE</name>
<dbReference type="Pfam" id="PF08240">
    <property type="entry name" value="ADH_N"/>
    <property type="match status" value="1"/>
</dbReference>
<evidence type="ECO:0000256" key="2">
    <source>
        <dbReference type="ARBA" id="ARBA00008072"/>
    </source>
</evidence>
<evidence type="ECO:0000256" key="3">
    <source>
        <dbReference type="ARBA" id="ARBA00022723"/>
    </source>
</evidence>
<comment type="cofactor">
    <cofactor evidence="1 9">
        <name>Zn(2+)</name>
        <dbReference type="ChEBI" id="CHEBI:29105"/>
    </cofactor>
</comment>
<evidence type="ECO:0000256" key="8">
    <source>
        <dbReference type="ARBA" id="ARBA00032485"/>
    </source>
</evidence>
<evidence type="ECO:0000313" key="12">
    <source>
        <dbReference type="Proteomes" id="UP000242188"/>
    </source>
</evidence>
<reference evidence="11 12" key="1">
    <citation type="journal article" date="2017" name="Nat. Ecol. Evol.">
        <title>Scallop genome provides insights into evolution of bilaterian karyotype and development.</title>
        <authorList>
            <person name="Wang S."/>
            <person name="Zhang J."/>
            <person name="Jiao W."/>
            <person name="Li J."/>
            <person name="Xun X."/>
            <person name="Sun Y."/>
            <person name="Guo X."/>
            <person name="Huan P."/>
            <person name="Dong B."/>
            <person name="Zhang L."/>
            <person name="Hu X."/>
            <person name="Sun X."/>
            <person name="Wang J."/>
            <person name="Zhao C."/>
            <person name="Wang Y."/>
            <person name="Wang D."/>
            <person name="Huang X."/>
            <person name="Wang R."/>
            <person name="Lv J."/>
            <person name="Li Y."/>
            <person name="Zhang Z."/>
            <person name="Liu B."/>
            <person name="Lu W."/>
            <person name="Hui Y."/>
            <person name="Liang J."/>
            <person name="Zhou Z."/>
            <person name="Hou R."/>
            <person name="Li X."/>
            <person name="Liu Y."/>
            <person name="Li H."/>
            <person name="Ning X."/>
            <person name="Lin Y."/>
            <person name="Zhao L."/>
            <person name="Xing Q."/>
            <person name="Dou J."/>
            <person name="Li Y."/>
            <person name="Mao J."/>
            <person name="Guo H."/>
            <person name="Dou H."/>
            <person name="Li T."/>
            <person name="Mu C."/>
            <person name="Jiang W."/>
            <person name="Fu Q."/>
            <person name="Fu X."/>
            <person name="Miao Y."/>
            <person name="Liu J."/>
            <person name="Yu Q."/>
            <person name="Li R."/>
            <person name="Liao H."/>
            <person name="Li X."/>
            <person name="Kong Y."/>
            <person name="Jiang Z."/>
            <person name="Chourrout D."/>
            <person name="Li R."/>
            <person name="Bao Z."/>
        </authorList>
    </citation>
    <scope>NUCLEOTIDE SEQUENCE [LARGE SCALE GENOMIC DNA]</scope>
    <source>
        <strain evidence="11 12">PY_sf001</strain>
    </source>
</reference>
<proteinExistence type="inferred from homology"/>
<dbReference type="Proteomes" id="UP000242188">
    <property type="component" value="Unassembled WGS sequence"/>
</dbReference>
<dbReference type="InterPro" id="IPR011032">
    <property type="entry name" value="GroES-like_sf"/>
</dbReference>
<dbReference type="InterPro" id="IPR013154">
    <property type="entry name" value="ADH-like_N"/>
</dbReference>
<dbReference type="SMR" id="A0A210PEV5"/>
<dbReference type="InterPro" id="IPR045306">
    <property type="entry name" value="SDH-like"/>
</dbReference>
<evidence type="ECO:0000256" key="9">
    <source>
        <dbReference type="RuleBase" id="RU361277"/>
    </source>
</evidence>